<gene>
    <name evidence="1" type="ORF">BpHYR1_028482</name>
</gene>
<dbReference type="AlphaFoldDB" id="A0A3M7R9F9"/>
<sequence length="69" mass="8187">MQSFCRASHNIQHNLISSRLDLEKNSVDSSRPSRFPTLTLTQNCAGWSRKVEYQFYLLYKLYKDLMKNN</sequence>
<proteinExistence type="predicted"/>
<accession>A0A3M7R9F9</accession>
<protein>
    <submittedName>
        <fullName evidence="1">Uncharacterized protein</fullName>
    </submittedName>
</protein>
<name>A0A3M7R9F9_BRAPC</name>
<comment type="caution">
    <text evidence="1">The sequence shown here is derived from an EMBL/GenBank/DDBJ whole genome shotgun (WGS) entry which is preliminary data.</text>
</comment>
<evidence type="ECO:0000313" key="2">
    <source>
        <dbReference type="Proteomes" id="UP000276133"/>
    </source>
</evidence>
<evidence type="ECO:0000313" key="1">
    <source>
        <dbReference type="EMBL" id="RNA20150.1"/>
    </source>
</evidence>
<dbReference type="Proteomes" id="UP000276133">
    <property type="component" value="Unassembled WGS sequence"/>
</dbReference>
<reference evidence="1 2" key="1">
    <citation type="journal article" date="2018" name="Sci. Rep.">
        <title>Genomic signatures of local adaptation to the degree of environmental predictability in rotifers.</title>
        <authorList>
            <person name="Franch-Gras L."/>
            <person name="Hahn C."/>
            <person name="Garcia-Roger E.M."/>
            <person name="Carmona M.J."/>
            <person name="Serra M."/>
            <person name="Gomez A."/>
        </authorList>
    </citation>
    <scope>NUCLEOTIDE SEQUENCE [LARGE SCALE GENOMIC DNA]</scope>
    <source>
        <strain evidence="1">HYR1</strain>
    </source>
</reference>
<keyword evidence="2" id="KW-1185">Reference proteome</keyword>
<dbReference type="EMBL" id="REGN01003911">
    <property type="protein sequence ID" value="RNA20150.1"/>
    <property type="molecule type" value="Genomic_DNA"/>
</dbReference>
<organism evidence="1 2">
    <name type="scientific">Brachionus plicatilis</name>
    <name type="common">Marine rotifer</name>
    <name type="synonym">Brachionus muelleri</name>
    <dbReference type="NCBI Taxonomy" id="10195"/>
    <lineage>
        <taxon>Eukaryota</taxon>
        <taxon>Metazoa</taxon>
        <taxon>Spiralia</taxon>
        <taxon>Gnathifera</taxon>
        <taxon>Rotifera</taxon>
        <taxon>Eurotatoria</taxon>
        <taxon>Monogononta</taxon>
        <taxon>Pseudotrocha</taxon>
        <taxon>Ploima</taxon>
        <taxon>Brachionidae</taxon>
        <taxon>Brachionus</taxon>
    </lineage>
</organism>